<organism evidence="9 10">
    <name type="scientific">Amphibalanus amphitrite</name>
    <name type="common">Striped barnacle</name>
    <name type="synonym">Balanus amphitrite</name>
    <dbReference type="NCBI Taxonomy" id="1232801"/>
    <lineage>
        <taxon>Eukaryota</taxon>
        <taxon>Metazoa</taxon>
        <taxon>Ecdysozoa</taxon>
        <taxon>Arthropoda</taxon>
        <taxon>Crustacea</taxon>
        <taxon>Multicrustacea</taxon>
        <taxon>Cirripedia</taxon>
        <taxon>Thoracica</taxon>
        <taxon>Thoracicalcarea</taxon>
        <taxon>Balanomorpha</taxon>
        <taxon>Balanoidea</taxon>
        <taxon>Balanidae</taxon>
        <taxon>Amphibalaninae</taxon>
        <taxon>Amphibalanus</taxon>
    </lineage>
</organism>
<evidence type="ECO:0000256" key="3">
    <source>
        <dbReference type="ARBA" id="ARBA00022515"/>
    </source>
</evidence>
<proteinExistence type="predicted"/>
<evidence type="ECO:0000313" key="9">
    <source>
        <dbReference type="EMBL" id="KAF0309408.1"/>
    </source>
</evidence>
<dbReference type="Pfam" id="PF04104">
    <property type="entry name" value="DNA_primase_lrg"/>
    <property type="match status" value="1"/>
</dbReference>
<dbReference type="OrthoDB" id="421393at2759"/>
<evidence type="ECO:0000256" key="1">
    <source>
        <dbReference type="ARBA" id="ARBA00001966"/>
    </source>
</evidence>
<dbReference type="AlphaFoldDB" id="A0A6A4X390"/>
<protein>
    <submittedName>
        <fullName evidence="9">DNA primase large subunit</fullName>
    </submittedName>
</protein>
<comment type="cofactor">
    <cofactor evidence="1">
        <name>[4Fe-4S] cluster</name>
        <dbReference type="ChEBI" id="CHEBI:49883"/>
    </cofactor>
</comment>
<dbReference type="PANTHER" id="PTHR10537">
    <property type="entry name" value="DNA PRIMASE LARGE SUBUNIT"/>
    <property type="match status" value="1"/>
</dbReference>
<name>A0A6A4X390_AMPAM</name>
<keyword evidence="7" id="KW-0411">Iron-sulfur</keyword>
<evidence type="ECO:0000256" key="4">
    <source>
        <dbReference type="ARBA" id="ARBA00022705"/>
    </source>
</evidence>
<evidence type="ECO:0000256" key="5">
    <source>
        <dbReference type="ARBA" id="ARBA00022723"/>
    </source>
</evidence>
<comment type="caution">
    <text evidence="9">The sequence shown here is derived from an EMBL/GenBank/DDBJ whole genome shotgun (WGS) entry which is preliminary data.</text>
</comment>
<dbReference type="GO" id="GO:0006269">
    <property type="term" value="P:DNA replication, synthesis of primer"/>
    <property type="evidence" value="ECO:0007669"/>
    <property type="project" value="UniProtKB-KW"/>
</dbReference>
<dbReference type="GO" id="GO:0006270">
    <property type="term" value="P:DNA replication initiation"/>
    <property type="evidence" value="ECO:0007669"/>
    <property type="project" value="TreeGrafter"/>
</dbReference>
<accession>A0A6A4X390</accession>
<dbReference type="EMBL" id="VIIS01000405">
    <property type="protein sequence ID" value="KAF0309408.1"/>
    <property type="molecule type" value="Genomic_DNA"/>
</dbReference>
<feature type="domain" description="DNA primase large subunit C-terminal" evidence="8">
    <location>
        <begin position="179"/>
        <end position="312"/>
    </location>
</feature>
<keyword evidence="10" id="KW-1185">Reference proteome</keyword>
<sequence length="320" mass="34962">MVEAAERRLLHYRLRLMSRAELRYTLCRTAARADRLRGPLPPGDTRSLLDSLVSVTAAADRHLAEHGVETEGTAPSRPKLETCEEPVVRVPFALVAPLVASRSVTLSDGYALLLCRHTPAALSCLQEAALRVGQRQARPAVDQRLLPLLSRLTSRLGVVEGSGPAAPLSLPALEAATPLLPPCMLALLAELRRRHRLPHQDRVALSAFLKDVGLSLEENVRFWEREYCQPAGHGATCSHSWSRCQKRYLYSLRHMYGLEGRRVAFESHSCRRLQERCGQSVSSCGGCPFVGFDAASLTSLLTSEAGLAPSEAATLTAETV</sequence>
<dbReference type="GO" id="GO:0051539">
    <property type="term" value="F:4 iron, 4 sulfur cluster binding"/>
    <property type="evidence" value="ECO:0007669"/>
    <property type="project" value="UniProtKB-KW"/>
</dbReference>
<dbReference type="Proteomes" id="UP000440578">
    <property type="component" value="Unassembled WGS sequence"/>
</dbReference>
<keyword evidence="6" id="KW-0408">Iron</keyword>
<dbReference type="GO" id="GO:0005658">
    <property type="term" value="C:alpha DNA polymerase:primase complex"/>
    <property type="evidence" value="ECO:0007669"/>
    <property type="project" value="TreeGrafter"/>
</dbReference>
<evidence type="ECO:0000259" key="8">
    <source>
        <dbReference type="Pfam" id="PF04104"/>
    </source>
</evidence>
<evidence type="ECO:0000256" key="6">
    <source>
        <dbReference type="ARBA" id="ARBA00023004"/>
    </source>
</evidence>
<keyword evidence="4" id="KW-0235">DNA replication</keyword>
<reference evidence="9 10" key="1">
    <citation type="submission" date="2019-07" db="EMBL/GenBank/DDBJ databases">
        <title>Draft genome assembly of a fouling barnacle, Amphibalanus amphitrite (Darwin, 1854): The first reference genome for Thecostraca.</title>
        <authorList>
            <person name="Kim W."/>
        </authorList>
    </citation>
    <scope>NUCLEOTIDE SEQUENCE [LARGE SCALE GENOMIC DNA]</scope>
    <source>
        <strain evidence="9">SNU_AA5</strain>
        <tissue evidence="9">Soma without cirri and trophi</tissue>
    </source>
</reference>
<keyword evidence="3" id="KW-0639">Primosome</keyword>
<evidence type="ECO:0000313" key="10">
    <source>
        <dbReference type="Proteomes" id="UP000440578"/>
    </source>
</evidence>
<dbReference type="InterPro" id="IPR007238">
    <property type="entry name" value="DNA_primase_lsu_euk/arc"/>
</dbReference>
<evidence type="ECO:0000256" key="7">
    <source>
        <dbReference type="ARBA" id="ARBA00023014"/>
    </source>
</evidence>
<dbReference type="GO" id="GO:0046872">
    <property type="term" value="F:metal ion binding"/>
    <property type="evidence" value="ECO:0007669"/>
    <property type="project" value="UniProtKB-KW"/>
</dbReference>
<dbReference type="InterPro" id="IPR058560">
    <property type="entry name" value="DNA_primase_C"/>
</dbReference>
<keyword evidence="5" id="KW-0479">Metal-binding</keyword>
<gene>
    <name evidence="9" type="primary">PRIM2</name>
    <name evidence="9" type="ORF">FJT64_019477</name>
</gene>
<dbReference type="Gene3D" id="1.20.930.80">
    <property type="match status" value="1"/>
</dbReference>
<dbReference type="PANTHER" id="PTHR10537:SF3">
    <property type="entry name" value="DNA PRIMASE LARGE SUBUNIT"/>
    <property type="match status" value="1"/>
</dbReference>
<evidence type="ECO:0000256" key="2">
    <source>
        <dbReference type="ARBA" id="ARBA00022485"/>
    </source>
</evidence>
<keyword evidence="2" id="KW-0004">4Fe-4S</keyword>